<evidence type="ECO:0000313" key="11">
    <source>
        <dbReference type="Proteomes" id="UP001431532"/>
    </source>
</evidence>
<gene>
    <name evidence="10" type="primary">pepV</name>
    <name evidence="10" type="ORF">QJ521_00645</name>
</gene>
<evidence type="ECO:0000256" key="6">
    <source>
        <dbReference type="ARBA" id="ARBA00022833"/>
    </source>
</evidence>
<dbReference type="CDD" id="cd03888">
    <property type="entry name" value="M20_PepV"/>
    <property type="match status" value="1"/>
</dbReference>
<dbReference type="EMBL" id="JASCXW010000001">
    <property type="protein sequence ID" value="MDI6452057.1"/>
    <property type="molecule type" value="Genomic_DNA"/>
</dbReference>
<dbReference type="InterPro" id="IPR011650">
    <property type="entry name" value="Peptidase_M20_dimer"/>
</dbReference>
<organism evidence="10 11">
    <name type="scientific">Peloplasma aerotolerans</name>
    <dbReference type="NCBI Taxonomy" id="3044389"/>
    <lineage>
        <taxon>Bacteria</taxon>
        <taxon>Bacillati</taxon>
        <taxon>Mycoplasmatota</taxon>
        <taxon>Mollicutes</taxon>
        <taxon>Acholeplasmatales</taxon>
        <taxon>Acholeplasmataceae</taxon>
        <taxon>Peloplasma</taxon>
    </lineage>
</organism>
<keyword evidence="3" id="KW-0645">Protease</keyword>
<evidence type="ECO:0000259" key="9">
    <source>
        <dbReference type="Pfam" id="PF07687"/>
    </source>
</evidence>
<evidence type="ECO:0000256" key="3">
    <source>
        <dbReference type="ARBA" id="ARBA00022670"/>
    </source>
</evidence>
<accession>A0AAW6U2F3</accession>
<dbReference type="GO" id="GO:0016805">
    <property type="term" value="F:dipeptidase activity"/>
    <property type="evidence" value="ECO:0007669"/>
    <property type="project" value="UniProtKB-KW"/>
</dbReference>
<dbReference type="PROSITE" id="PS00758">
    <property type="entry name" value="ARGE_DAPE_CPG2_1"/>
    <property type="match status" value="1"/>
</dbReference>
<proteinExistence type="inferred from homology"/>
<dbReference type="SUPFAM" id="SSF53187">
    <property type="entry name" value="Zn-dependent exopeptidases"/>
    <property type="match status" value="1"/>
</dbReference>
<protein>
    <submittedName>
        <fullName evidence="10">Dipeptidase PepV</fullName>
        <ecNumber evidence="10">3.4.13.-</ecNumber>
    </submittedName>
</protein>
<dbReference type="GO" id="GO:0006526">
    <property type="term" value="P:L-arginine biosynthetic process"/>
    <property type="evidence" value="ECO:0007669"/>
    <property type="project" value="TreeGrafter"/>
</dbReference>
<evidence type="ECO:0000256" key="4">
    <source>
        <dbReference type="ARBA" id="ARBA00022723"/>
    </source>
</evidence>
<name>A0AAW6U2F3_9MOLU</name>
<dbReference type="GO" id="GO:0008237">
    <property type="term" value="F:metallopeptidase activity"/>
    <property type="evidence" value="ECO:0007669"/>
    <property type="project" value="UniProtKB-KW"/>
</dbReference>
<keyword evidence="11" id="KW-1185">Reference proteome</keyword>
<keyword evidence="7 10" id="KW-0224">Dipeptidase</keyword>
<dbReference type="Pfam" id="PF07687">
    <property type="entry name" value="M20_dimer"/>
    <property type="match status" value="1"/>
</dbReference>
<dbReference type="Gene3D" id="3.40.630.10">
    <property type="entry name" value="Zn peptidases"/>
    <property type="match status" value="1"/>
</dbReference>
<evidence type="ECO:0000256" key="5">
    <source>
        <dbReference type="ARBA" id="ARBA00022801"/>
    </source>
</evidence>
<dbReference type="AlphaFoldDB" id="A0AAW6U2F3"/>
<dbReference type="GO" id="GO:0008270">
    <property type="term" value="F:zinc ion binding"/>
    <property type="evidence" value="ECO:0007669"/>
    <property type="project" value="InterPro"/>
</dbReference>
<dbReference type="Gene3D" id="3.30.70.360">
    <property type="match status" value="2"/>
</dbReference>
<dbReference type="GO" id="GO:0008777">
    <property type="term" value="F:acetylornithine deacetylase activity"/>
    <property type="evidence" value="ECO:0007669"/>
    <property type="project" value="TreeGrafter"/>
</dbReference>
<dbReference type="NCBIfam" id="NF005591">
    <property type="entry name" value="PRK07318.1"/>
    <property type="match status" value="1"/>
</dbReference>
<evidence type="ECO:0000256" key="8">
    <source>
        <dbReference type="ARBA" id="ARBA00023049"/>
    </source>
</evidence>
<dbReference type="SUPFAM" id="SSF55031">
    <property type="entry name" value="Bacterial exopeptidase dimerisation domain"/>
    <property type="match status" value="1"/>
</dbReference>
<keyword evidence="5 10" id="KW-0378">Hydrolase</keyword>
<dbReference type="InterPro" id="IPR010964">
    <property type="entry name" value="M20A_pepV-rel"/>
</dbReference>
<dbReference type="Pfam" id="PF01546">
    <property type="entry name" value="Peptidase_M20"/>
    <property type="match status" value="1"/>
</dbReference>
<dbReference type="Proteomes" id="UP001431532">
    <property type="component" value="Unassembled WGS sequence"/>
</dbReference>
<comment type="caution">
    <text evidence="10">The sequence shown here is derived from an EMBL/GenBank/DDBJ whole genome shotgun (WGS) entry which is preliminary data.</text>
</comment>
<dbReference type="InterPro" id="IPR001261">
    <property type="entry name" value="ArgE/DapE_CS"/>
</dbReference>
<dbReference type="PANTHER" id="PTHR43808:SF31">
    <property type="entry name" value="N-ACETYL-L-CITRULLINE DEACETYLASE"/>
    <property type="match status" value="1"/>
</dbReference>
<dbReference type="InterPro" id="IPR050072">
    <property type="entry name" value="Peptidase_M20A"/>
</dbReference>
<keyword evidence="6" id="KW-0862">Zinc</keyword>
<dbReference type="InterPro" id="IPR002933">
    <property type="entry name" value="Peptidase_M20"/>
</dbReference>
<keyword evidence="8" id="KW-0482">Metalloprotease</keyword>
<evidence type="ECO:0000256" key="7">
    <source>
        <dbReference type="ARBA" id="ARBA00022997"/>
    </source>
</evidence>
<evidence type="ECO:0000313" key="10">
    <source>
        <dbReference type="EMBL" id="MDI6452057.1"/>
    </source>
</evidence>
<dbReference type="GO" id="GO:0006508">
    <property type="term" value="P:proteolysis"/>
    <property type="evidence" value="ECO:0007669"/>
    <property type="project" value="UniProtKB-KW"/>
</dbReference>
<dbReference type="InterPro" id="IPR036264">
    <property type="entry name" value="Bact_exopeptidase_dim_dom"/>
</dbReference>
<evidence type="ECO:0000256" key="1">
    <source>
        <dbReference type="ARBA" id="ARBA00001947"/>
    </source>
</evidence>
<dbReference type="RefSeq" id="WP_282838453.1">
    <property type="nucleotide sequence ID" value="NZ_JASCXW010000001.1"/>
</dbReference>
<dbReference type="NCBIfam" id="TIGR01887">
    <property type="entry name" value="dipeptidaselike"/>
    <property type="match status" value="1"/>
</dbReference>
<comment type="similarity">
    <text evidence="2">Belongs to the peptidase M20A family.</text>
</comment>
<dbReference type="PANTHER" id="PTHR43808">
    <property type="entry name" value="ACETYLORNITHINE DEACETYLASE"/>
    <property type="match status" value="1"/>
</dbReference>
<reference evidence="10" key="1">
    <citation type="submission" date="2023-05" db="EMBL/GenBank/DDBJ databases">
        <title>Mariniplasma microaerophilum sp. nov., a novel anaerobic mollicute isolated from terrestrial mud volcano, Taman Peninsula, Russia.</title>
        <authorList>
            <person name="Khomyakova M.A."/>
            <person name="Merkel A.Y."/>
            <person name="Slobodkin A.I."/>
        </authorList>
    </citation>
    <scope>NUCLEOTIDE SEQUENCE</scope>
    <source>
        <strain evidence="10">M4Ah</strain>
    </source>
</reference>
<sequence>MSINFKEEVLKRKDELIEDLTKLIQINSELTTYDPKRKDAPFGEGIKEALDLMLEIGKKDGFETVNLEGYAGHIEYGNQKEYVGMVGHLDVVPAGNDWTFDPYGAEIHDGKMYGRGTEDDKGPTIAAYYALKILKELNLPLSKRIKLILGTDEETGWRGVRRYFSVYPEAPVSGFIPDADFPLIYAEKGISRILIKGKLKNKDIVSIQGGFRDNMVPDYASAELKSSKDYQSLFNQFLIKKGYDGSVAIKDGNVSIKVIGKSAHGSTPEFGENAIDRLFEFFIENKIDDQLVQLVDKLLIHDVRGEKLGVQYHDEEMGHLTNNFGVISTDQDHYELKLNLRYPNGVVFDEVVETIKQKVAPFEANVSVDGHQKLLYNDPNSDLVKTLMNVYKKHTNDQQAKPITIGGGTFARALPNSVAFGPHFLDKPTFIHQKNEFIDINDLLLATIIYTEALYELAK</sequence>
<dbReference type="EC" id="3.4.13.-" evidence="10"/>
<comment type="cofactor">
    <cofactor evidence="1">
        <name>Zn(2+)</name>
        <dbReference type="ChEBI" id="CHEBI:29105"/>
    </cofactor>
</comment>
<evidence type="ECO:0000256" key="2">
    <source>
        <dbReference type="ARBA" id="ARBA00006247"/>
    </source>
</evidence>
<feature type="domain" description="Peptidase M20 dimerisation" evidence="9">
    <location>
        <begin position="254"/>
        <end position="360"/>
    </location>
</feature>
<keyword evidence="4" id="KW-0479">Metal-binding</keyword>